<dbReference type="AlphaFoldDB" id="W6ZNK4"/>
<evidence type="ECO:0000313" key="1">
    <source>
        <dbReference type="EMBL" id="EUC45151.1"/>
    </source>
</evidence>
<name>W6ZNK4_COCMI</name>
<proteinExistence type="predicted"/>
<dbReference type="KEGG" id="bor:COCMIDRAFT_96407"/>
<gene>
    <name evidence="1" type="ORF">COCMIDRAFT_96407</name>
</gene>
<sequence>MDDTQRVAFRPWTGTCHAPRYPSSATVWAPDDTDRGVTTAHIYVDASTLDSPDHVRLCKCPCSGSTWVHAVSISHPHYLVPAIPHHFPFCQSSLSP</sequence>
<dbReference type="RefSeq" id="XP_007688360.1">
    <property type="nucleotide sequence ID" value="XM_007690170.1"/>
</dbReference>
<evidence type="ECO:0000313" key="2">
    <source>
        <dbReference type="Proteomes" id="UP000054032"/>
    </source>
</evidence>
<organism evidence="1 2">
    <name type="scientific">Bipolaris oryzae ATCC 44560</name>
    <dbReference type="NCBI Taxonomy" id="930090"/>
    <lineage>
        <taxon>Eukaryota</taxon>
        <taxon>Fungi</taxon>
        <taxon>Dikarya</taxon>
        <taxon>Ascomycota</taxon>
        <taxon>Pezizomycotina</taxon>
        <taxon>Dothideomycetes</taxon>
        <taxon>Pleosporomycetidae</taxon>
        <taxon>Pleosporales</taxon>
        <taxon>Pleosporineae</taxon>
        <taxon>Pleosporaceae</taxon>
        <taxon>Bipolaris</taxon>
    </lineage>
</organism>
<protein>
    <submittedName>
        <fullName evidence="1">Uncharacterized protein</fullName>
    </submittedName>
</protein>
<keyword evidence="2" id="KW-1185">Reference proteome</keyword>
<dbReference type="GeneID" id="19128848"/>
<dbReference type="EMBL" id="KI963990">
    <property type="protein sequence ID" value="EUC45151.1"/>
    <property type="molecule type" value="Genomic_DNA"/>
</dbReference>
<reference evidence="1 2" key="1">
    <citation type="journal article" date="2013" name="PLoS Genet.">
        <title>Comparative genome structure, secondary metabolite, and effector coding capacity across Cochliobolus pathogens.</title>
        <authorList>
            <person name="Condon B.J."/>
            <person name="Leng Y."/>
            <person name="Wu D."/>
            <person name="Bushley K.E."/>
            <person name="Ohm R.A."/>
            <person name="Otillar R."/>
            <person name="Martin J."/>
            <person name="Schackwitz W."/>
            <person name="Grimwood J."/>
            <person name="MohdZainudin N."/>
            <person name="Xue C."/>
            <person name="Wang R."/>
            <person name="Manning V.A."/>
            <person name="Dhillon B."/>
            <person name="Tu Z.J."/>
            <person name="Steffenson B.J."/>
            <person name="Salamov A."/>
            <person name="Sun H."/>
            <person name="Lowry S."/>
            <person name="LaButti K."/>
            <person name="Han J."/>
            <person name="Copeland A."/>
            <person name="Lindquist E."/>
            <person name="Barry K."/>
            <person name="Schmutz J."/>
            <person name="Baker S.E."/>
            <person name="Ciuffetti L.M."/>
            <person name="Grigoriev I.V."/>
            <person name="Zhong S."/>
            <person name="Turgeon B.G."/>
        </authorList>
    </citation>
    <scope>NUCLEOTIDE SEQUENCE [LARGE SCALE GENOMIC DNA]</scope>
    <source>
        <strain evidence="1 2">ATCC 44560</strain>
    </source>
</reference>
<accession>W6ZNK4</accession>
<dbReference type="Proteomes" id="UP000054032">
    <property type="component" value="Unassembled WGS sequence"/>
</dbReference>
<dbReference type="HOGENOM" id="CLU_2359398_0_0_1"/>